<gene>
    <name evidence="12" type="ORF">SAMN02745195_01616</name>
</gene>
<sequence length="605" mass="66782">MLLKEGKIGNIKLKNRIIMLPTVTNLSNEGFVSEREVEYYKRRSKGVSLVIVGASYVNKLGKFFINQIGIDDDDKIQGLRKLSEVIHQNGAQAAIQLAMHNPKYKPSDFTKQQIQGFIQDFVNGAIRAKKAGFDAVELHFAHGWFVNQFLSPDTNQRTDEYGGNFEGRAKFALDILRGVKKALPDMTVICRINGSDFTDGGFSIEESVRFAKLLEYHGADALDISGGVSSTSEYHISPMGIGDKPLIGILKRIKENITIPVIAVDKLGSVYDWEKILEDGIADFIGIARGLIGDPDLAEKLIKGQEDIRYCIHCNQACIAYIQKGLSVSCMINPEVGREKEFEVKTDKPLNIAVIGGGPAGMSAAKYLAKKGHNVTLFEKENKLGGQLNVAKVPPYKQEIGKVIEYLENDLKKYNVKVHLNKKISLQEIKEMPYDKIVIATGSKPAKINLDADINSYTAIEVLEGNIPKGRDIAIIGGGLTGLETAEYLAEKGKKVTVLEMKEEAGEGIYPMVKKLILNRLKELKVDIITNALIKEISGGKLMYTSKDTYKVVKVEDVVLAVGNLPDTEFEELKNENRYHFIGDCKTVASAVEAIRDGAELSLII</sequence>
<dbReference type="InterPro" id="IPR023753">
    <property type="entry name" value="FAD/NAD-binding_dom"/>
</dbReference>
<dbReference type="SUPFAM" id="SSF51395">
    <property type="entry name" value="FMN-linked oxidoreductases"/>
    <property type="match status" value="1"/>
</dbReference>
<dbReference type="PANTHER" id="PTHR42917:SF2">
    <property type="entry name" value="2,4-DIENOYL-COA REDUCTASE [(2E)-ENOYL-COA-PRODUCING]"/>
    <property type="match status" value="1"/>
</dbReference>
<protein>
    <submittedName>
        <fullName evidence="12">2,4-dienoyl-CoA reductase</fullName>
    </submittedName>
</protein>
<dbReference type="GO" id="GO:0016491">
    <property type="term" value="F:oxidoreductase activity"/>
    <property type="evidence" value="ECO:0007669"/>
    <property type="project" value="UniProtKB-KW"/>
</dbReference>
<keyword evidence="5" id="KW-0288">FMN</keyword>
<evidence type="ECO:0000313" key="13">
    <source>
        <dbReference type="Proteomes" id="UP000184127"/>
    </source>
</evidence>
<evidence type="ECO:0000256" key="7">
    <source>
        <dbReference type="ARBA" id="ARBA00023002"/>
    </source>
</evidence>
<accession>A0A1M4Y1S1</accession>
<evidence type="ECO:0000256" key="4">
    <source>
        <dbReference type="ARBA" id="ARBA00022630"/>
    </source>
</evidence>
<dbReference type="EMBL" id="FQUR01000012">
    <property type="protein sequence ID" value="SHE99655.1"/>
    <property type="molecule type" value="Genomic_DNA"/>
</dbReference>
<dbReference type="Pfam" id="PF07992">
    <property type="entry name" value="Pyr_redox_2"/>
    <property type="match status" value="1"/>
</dbReference>
<evidence type="ECO:0000256" key="9">
    <source>
        <dbReference type="ARBA" id="ARBA00023014"/>
    </source>
</evidence>
<keyword evidence="6" id="KW-0479">Metal-binding</keyword>
<dbReference type="Gene3D" id="3.40.50.720">
    <property type="entry name" value="NAD(P)-binding Rossmann-like Domain"/>
    <property type="match status" value="1"/>
</dbReference>
<dbReference type="AlphaFoldDB" id="A0A1M4Y1S1"/>
<reference evidence="13" key="1">
    <citation type="submission" date="2016-11" db="EMBL/GenBank/DDBJ databases">
        <authorList>
            <person name="Varghese N."/>
            <person name="Submissions S."/>
        </authorList>
    </citation>
    <scope>NUCLEOTIDE SEQUENCE [LARGE SCALE GENOMIC DNA]</scope>
    <source>
        <strain evidence="13">DSM 18761</strain>
    </source>
</reference>
<dbReference type="InterPro" id="IPR013785">
    <property type="entry name" value="Aldolase_TIM"/>
</dbReference>
<evidence type="ECO:0000259" key="10">
    <source>
        <dbReference type="Pfam" id="PF00724"/>
    </source>
</evidence>
<proteinExistence type="inferred from homology"/>
<dbReference type="GO" id="GO:0051536">
    <property type="term" value="F:iron-sulfur cluster binding"/>
    <property type="evidence" value="ECO:0007669"/>
    <property type="project" value="UniProtKB-KW"/>
</dbReference>
<dbReference type="Proteomes" id="UP000184127">
    <property type="component" value="Unassembled WGS sequence"/>
</dbReference>
<comment type="cofactor">
    <cofactor evidence="2">
        <name>[4Fe-4S] cluster</name>
        <dbReference type="ChEBI" id="CHEBI:49883"/>
    </cofactor>
</comment>
<dbReference type="GO" id="GO:0046872">
    <property type="term" value="F:metal ion binding"/>
    <property type="evidence" value="ECO:0007669"/>
    <property type="project" value="UniProtKB-KW"/>
</dbReference>
<keyword evidence="7" id="KW-0560">Oxidoreductase</keyword>
<keyword evidence="8" id="KW-0408">Iron</keyword>
<evidence type="ECO:0000256" key="8">
    <source>
        <dbReference type="ARBA" id="ARBA00023004"/>
    </source>
</evidence>
<evidence type="ECO:0000256" key="6">
    <source>
        <dbReference type="ARBA" id="ARBA00022723"/>
    </source>
</evidence>
<feature type="domain" description="NADH:flavin oxidoreductase/NADH oxidase N-terminal" evidence="10">
    <location>
        <begin position="7"/>
        <end position="99"/>
    </location>
</feature>
<name>A0A1M4Y1S1_9THEO</name>
<organism evidence="12 13">
    <name type="scientific">Thermoanaerobacter uzonensis DSM 18761</name>
    <dbReference type="NCBI Taxonomy" id="1123369"/>
    <lineage>
        <taxon>Bacteria</taxon>
        <taxon>Bacillati</taxon>
        <taxon>Bacillota</taxon>
        <taxon>Clostridia</taxon>
        <taxon>Thermoanaerobacterales</taxon>
        <taxon>Thermoanaerobacteraceae</taxon>
        <taxon>Thermoanaerobacter</taxon>
    </lineage>
</organism>
<keyword evidence="4" id="KW-0285">Flavoprotein</keyword>
<keyword evidence="13" id="KW-1185">Reference proteome</keyword>
<dbReference type="InterPro" id="IPR051793">
    <property type="entry name" value="NADH:flavin_oxidoreductase"/>
</dbReference>
<dbReference type="CDD" id="cd02803">
    <property type="entry name" value="OYE_like_FMN_family"/>
    <property type="match status" value="1"/>
</dbReference>
<feature type="domain" description="FAD/NAD(P)-binding" evidence="11">
    <location>
        <begin position="351"/>
        <end position="573"/>
    </location>
</feature>
<evidence type="ECO:0000256" key="3">
    <source>
        <dbReference type="ARBA" id="ARBA00011048"/>
    </source>
</evidence>
<dbReference type="RefSeq" id="WP_072968942.1">
    <property type="nucleotide sequence ID" value="NZ_FQUR01000012.1"/>
</dbReference>
<dbReference type="InterPro" id="IPR001155">
    <property type="entry name" value="OxRdtase_FMN_N"/>
</dbReference>
<evidence type="ECO:0000313" key="12">
    <source>
        <dbReference type="EMBL" id="SHE99655.1"/>
    </source>
</evidence>
<dbReference type="PRINTS" id="PR00368">
    <property type="entry name" value="FADPNR"/>
</dbReference>
<evidence type="ECO:0000256" key="5">
    <source>
        <dbReference type="ARBA" id="ARBA00022643"/>
    </source>
</evidence>
<dbReference type="InterPro" id="IPR036188">
    <property type="entry name" value="FAD/NAD-bd_sf"/>
</dbReference>
<evidence type="ECO:0000256" key="1">
    <source>
        <dbReference type="ARBA" id="ARBA00001917"/>
    </source>
</evidence>
<dbReference type="GO" id="GO:0010181">
    <property type="term" value="F:FMN binding"/>
    <property type="evidence" value="ECO:0007669"/>
    <property type="project" value="InterPro"/>
</dbReference>
<dbReference type="PRINTS" id="PR00469">
    <property type="entry name" value="PNDRDTASEII"/>
</dbReference>
<dbReference type="SUPFAM" id="SSF51905">
    <property type="entry name" value="FAD/NAD(P)-binding domain"/>
    <property type="match status" value="1"/>
</dbReference>
<keyword evidence="9" id="KW-0411">Iron-sulfur</keyword>
<comment type="similarity">
    <text evidence="3">In the N-terminal section; belongs to the NADH:flavin oxidoreductase/NADH oxidase family.</text>
</comment>
<evidence type="ECO:0000256" key="2">
    <source>
        <dbReference type="ARBA" id="ARBA00001966"/>
    </source>
</evidence>
<dbReference type="PANTHER" id="PTHR42917">
    <property type="entry name" value="2,4-DIENOYL-COA REDUCTASE"/>
    <property type="match status" value="1"/>
</dbReference>
<dbReference type="Gene3D" id="3.50.50.60">
    <property type="entry name" value="FAD/NAD(P)-binding domain"/>
    <property type="match status" value="1"/>
</dbReference>
<dbReference type="Pfam" id="PF00724">
    <property type="entry name" value="Oxidored_FMN"/>
    <property type="match status" value="2"/>
</dbReference>
<dbReference type="Gene3D" id="3.20.20.70">
    <property type="entry name" value="Aldolase class I"/>
    <property type="match status" value="1"/>
</dbReference>
<feature type="domain" description="NADH:flavin oxidoreductase/NADH oxidase N-terminal" evidence="10">
    <location>
        <begin position="101"/>
        <end position="306"/>
    </location>
</feature>
<comment type="cofactor">
    <cofactor evidence="1">
        <name>FMN</name>
        <dbReference type="ChEBI" id="CHEBI:58210"/>
    </cofactor>
</comment>
<evidence type="ECO:0000259" key="11">
    <source>
        <dbReference type="Pfam" id="PF07992"/>
    </source>
</evidence>